<sequence length="1428" mass="161937">MVKETKLVDLLNKKEIRLDLSELQNVYIRDVFLDSNVRSLSLQLVSKFLVNEGELIKLQEVLKTKLPKFEDIEVNILYDIDEKDLNLIMNKYWANLVCFIEKEIPSSSGWIKNLEWKMEGTNFILICDSEVISYALKKNNIEKMISQKIKKELGINVVVTVSFVANSVDMDELLIKKIEEEEKELAQNIAIDENSNDIKDGKEAFNKNTNYIYGKNIEGDLTKLCNIDSNTGTAIVEGELFQIESREIKGGKILFTFNITDYTNSITVKAFIKKKDKEEFEFYIKEGVFAKIEGDVIYDNYSRSLAIILKNLNTIEKIGRKDNSADKRVELHLHTQMSAMDGITSFSRMAKRAKDWGHSAIAITDHGVVQSFPEGMEASKKYDLKVIYGLEGYLVNDIRSIVTNCKGRSLNTEYVVFDIETTGFSPINNKITEIGAVKIKNGEIIDRYSQLINPEVPIPEKIVDLTGITDELVRNKPTIDNILPGFYNFIEGSVLVAHNASFDVGFIRQNLSKLGIDIENPVLDTLELTRNLFPELKSHKLNIVAKHLNVSLENHHRAVDDAEATAHIFLKCKNILSEKGIKKLDEVNTKLANNKNGYKEETYHVIILVKNYIGLRNLYEIVSDAHLKYFYRKPRIPKSILVQHREGLIIGSACEAGELYKGLLKNRDYNEIREIVNFYDYLEIQPIGNNKHLIADGMVKNEEELRNINRKILSIGKKYNKPVVATGDVHFLDPEDEIYRRILMYGQGFKDADNQPPLYFMTTDEMLEEFSYLGEEEARKVVIDNTNYIANLCEKIIPVPDGTFPPVIEGSEEQLRQITNDRAIEIYGNPLPRIVKERLDKELNSIIKNGYAVLYIIAQKLVWKSLEDGYLVGSRGSVGSSFVATMSGITEVNPLVPHYICPNCKYSEFIEDGSIGSGVDLPDKNCPRCGTKLRKDGHDIPFEVFLGFEGDKEPDIDLNFAGEYQPVAHKYTEELFGKGYVFRAGTIGTIAEKTAYGFIKKYFDEKNISVHPAEINRLVKGLTGIKRTSGQHPGGVMIVPKYKNIHDFTPIQYPADDKKSGVITTHFDYHSISGRILKLDILGHDVPSIIRMLEDITGVDPQGIPLDDSETMKLFTSTEPLGVTSEDINSEVGTLGIPEFGTKFVRQMLMDTKPSTFAELVRISGLSHGTDVWLNNAQDLIKNGTAKLSNVISTRDDIMLFLIHEDLDKKRSFKIMEKVRKGKGLPEEDENYMRDKGIPEWYIGSCKKIKYMFPKAHAVAYVMMSYRIAYFKVHYPEAFYATYFTTKASDFDAELILKGKETVKSKIAELESASSDKTAKEKNLLTVLEVVLEMYCRGFKFEKVDLYKSDSDKFIIGEEGIIPPLKSLQGMGETAARNIIEQREKGKFISAEDLMNRTKVSKPVVEVLKNHGCLDDIPDTNQLSLFNI</sequence>
<dbReference type="Pfam" id="PF07733">
    <property type="entry name" value="DNA_pol3_alpha"/>
    <property type="match status" value="2"/>
</dbReference>
<dbReference type="Pfam" id="PF00929">
    <property type="entry name" value="RNase_T"/>
    <property type="match status" value="1"/>
</dbReference>
<dbReference type="GO" id="GO:0008408">
    <property type="term" value="F:3'-5' exonuclease activity"/>
    <property type="evidence" value="ECO:0007669"/>
    <property type="project" value="UniProtKB-UniRule"/>
</dbReference>
<dbReference type="NCBIfam" id="TIGR00573">
    <property type="entry name" value="dnaq"/>
    <property type="match status" value="1"/>
</dbReference>
<dbReference type="Proteomes" id="UP000184389">
    <property type="component" value="Unassembled WGS sequence"/>
</dbReference>
<keyword evidence="9 11" id="KW-0239">DNA-directed DNA polymerase</keyword>
<dbReference type="InterPro" id="IPR003141">
    <property type="entry name" value="Pol/His_phosphatase_N"/>
</dbReference>
<dbReference type="Gene3D" id="2.40.50.140">
    <property type="entry name" value="Nucleic acid-binding proteins"/>
    <property type="match status" value="1"/>
</dbReference>
<dbReference type="FunFam" id="3.30.420.10:FF:000045">
    <property type="entry name" value="3'-5' exonuclease DinG"/>
    <property type="match status" value="1"/>
</dbReference>
<name>A0A1M5XJ25_9FIRM</name>
<evidence type="ECO:0000259" key="13">
    <source>
        <dbReference type="SMART" id="SM00481"/>
    </source>
</evidence>
<dbReference type="InterPro" id="IPR004013">
    <property type="entry name" value="PHP_dom"/>
</dbReference>
<dbReference type="SUPFAM" id="SSF160975">
    <property type="entry name" value="AF1531-like"/>
    <property type="match status" value="1"/>
</dbReference>
<proteinExistence type="inferred from homology"/>
<dbReference type="Pfam" id="PF02811">
    <property type="entry name" value="PHP"/>
    <property type="match status" value="1"/>
</dbReference>
<dbReference type="EC" id="2.7.7.7" evidence="11"/>
<keyword evidence="15" id="KW-1185">Reference proteome</keyword>
<dbReference type="OrthoDB" id="9804290at2"/>
<dbReference type="InterPro" id="IPR036397">
    <property type="entry name" value="RNaseH_sf"/>
</dbReference>
<evidence type="ECO:0000313" key="15">
    <source>
        <dbReference type="Proteomes" id="UP000184389"/>
    </source>
</evidence>
<evidence type="ECO:0000256" key="7">
    <source>
        <dbReference type="ARBA" id="ARBA00022801"/>
    </source>
</evidence>
<dbReference type="CDD" id="cd07435">
    <property type="entry name" value="PHP_PolIIIA_POLC"/>
    <property type="match status" value="1"/>
</dbReference>
<dbReference type="Pfam" id="PF17657">
    <property type="entry name" value="DNA_pol3_finger"/>
    <property type="match status" value="1"/>
</dbReference>
<keyword evidence="2 11" id="KW-0963">Cytoplasm</keyword>
<dbReference type="SMART" id="SM00481">
    <property type="entry name" value="POLIIIAc"/>
    <property type="match status" value="1"/>
</dbReference>
<dbReference type="InterPro" id="IPR012340">
    <property type="entry name" value="NA-bd_OB-fold"/>
</dbReference>
<evidence type="ECO:0000256" key="5">
    <source>
        <dbReference type="ARBA" id="ARBA00022705"/>
    </source>
</evidence>
<dbReference type="GO" id="GO:0005737">
    <property type="term" value="C:cytoplasm"/>
    <property type="evidence" value="ECO:0007669"/>
    <property type="project" value="UniProtKB-SubCell"/>
</dbReference>
<keyword evidence="4 11" id="KW-0548">Nucleotidyltransferase</keyword>
<dbReference type="PANTHER" id="PTHR32294">
    <property type="entry name" value="DNA POLYMERASE III SUBUNIT ALPHA"/>
    <property type="match status" value="1"/>
</dbReference>
<dbReference type="Gene3D" id="1.10.150.700">
    <property type="entry name" value="PolC, middle finger domain"/>
    <property type="match status" value="2"/>
</dbReference>
<evidence type="ECO:0000256" key="8">
    <source>
        <dbReference type="ARBA" id="ARBA00022839"/>
    </source>
</evidence>
<evidence type="ECO:0000256" key="10">
    <source>
        <dbReference type="ARBA" id="ARBA00049244"/>
    </source>
</evidence>
<feature type="domain" description="Polymerase/histidinol phosphatase N-terminal" evidence="13">
    <location>
        <begin position="329"/>
        <end position="396"/>
    </location>
</feature>
<dbReference type="GO" id="GO:0006261">
    <property type="term" value="P:DNA-templated DNA replication"/>
    <property type="evidence" value="ECO:0007669"/>
    <property type="project" value="UniProtKB-UniRule"/>
</dbReference>
<evidence type="ECO:0000256" key="6">
    <source>
        <dbReference type="ARBA" id="ARBA00022722"/>
    </source>
</evidence>
<keyword evidence="6 11" id="KW-0540">Nuclease</keyword>
<dbReference type="CDD" id="cd06127">
    <property type="entry name" value="DEDDh"/>
    <property type="match status" value="1"/>
</dbReference>
<keyword evidence="5 11" id="KW-0235">DNA replication</keyword>
<dbReference type="InterPro" id="IPR006054">
    <property type="entry name" value="DnaQ"/>
</dbReference>
<dbReference type="InterPro" id="IPR029460">
    <property type="entry name" value="DNAPol_HHH"/>
</dbReference>
<reference evidence="14 15" key="1">
    <citation type="submission" date="2016-11" db="EMBL/GenBank/DDBJ databases">
        <authorList>
            <person name="Jaros S."/>
            <person name="Januszkiewicz K."/>
            <person name="Wedrychowicz H."/>
        </authorList>
    </citation>
    <scope>NUCLEOTIDE SEQUENCE [LARGE SCALE GENOMIC DNA]</scope>
    <source>
        <strain evidence="14 15">DSM 13106</strain>
    </source>
</reference>
<dbReference type="Gene3D" id="3.30.420.10">
    <property type="entry name" value="Ribonuclease H-like superfamily/Ribonuclease H"/>
    <property type="match status" value="1"/>
</dbReference>
<dbReference type="InterPro" id="IPR006308">
    <property type="entry name" value="Pol_III_a_PolC-type_gram_pos"/>
</dbReference>
<keyword evidence="3 11" id="KW-0808">Transferase</keyword>
<dbReference type="EMBL" id="FQXR01000007">
    <property type="protein sequence ID" value="SHH99875.1"/>
    <property type="molecule type" value="Genomic_DNA"/>
</dbReference>
<dbReference type="Gene3D" id="1.10.150.870">
    <property type="match status" value="1"/>
</dbReference>
<dbReference type="InterPro" id="IPR011708">
    <property type="entry name" value="DNA_pol3_alpha_NTPase_dom"/>
</dbReference>
<evidence type="ECO:0000256" key="3">
    <source>
        <dbReference type="ARBA" id="ARBA00022679"/>
    </source>
</evidence>
<protein>
    <recommendedName>
        <fullName evidence="11">DNA polymerase III PolC-type</fullName>
        <shortName evidence="11">PolIII</shortName>
        <ecNumber evidence="11">2.7.7.7</ecNumber>
    </recommendedName>
</protein>
<evidence type="ECO:0000256" key="1">
    <source>
        <dbReference type="ARBA" id="ARBA00003452"/>
    </source>
</evidence>
<comment type="similarity">
    <text evidence="11">Belongs to the DNA polymerase type-C family. PolC subfamily.</text>
</comment>
<evidence type="ECO:0000259" key="12">
    <source>
        <dbReference type="SMART" id="SM00479"/>
    </source>
</evidence>
<dbReference type="InterPro" id="IPR024754">
    <property type="entry name" value="DNA_PolC-like_N_II"/>
</dbReference>
<evidence type="ECO:0000256" key="11">
    <source>
        <dbReference type="HAMAP-Rule" id="MF_00356"/>
    </source>
</evidence>
<dbReference type="Gene3D" id="3.30.1900.20">
    <property type="match status" value="2"/>
</dbReference>
<comment type="function">
    <text evidence="1 11">Required for replicative DNA synthesis. This DNA polymerase also exhibits 3' to 5' exonuclease activity.</text>
</comment>
<gene>
    <name evidence="11" type="primary">polC</name>
    <name evidence="14" type="ORF">SAMN02745180_01691</name>
</gene>
<comment type="catalytic activity">
    <reaction evidence="10 11">
        <text>DNA(n) + a 2'-deoxyribonucleoside 5'-triphosphate = DNA(n+1) + diphosphate</text>
        <dbReference type="Rhea" id="RHEA:22508"/>
        <dbReference type="Rhea" id="RHEA-COMP:17339"/>
        <dbReference type="Rhea" id="RHEA-COMP:17340"/>
        <dbReference type="ChEBI" id="CHEBI:33019"/>
        <dbReference type="ChEBI" id="CHEBI:61560"/>
        <dbReference type="ChEBI" id="CHEBI:173112"/>
        <dbReference type="EC" id="2.7.7.7"/>
    </reaction>
</comment>
<dbReference type="InterPro" id="IPR040982">
    <property type="entry name" value="DNA_pol3_finger"/>
</dbReference>
<evidence type="ECO:0000256" key="9">
    <source>
        <dbReference type="ARBA" id="ARBA00022932"/>
    </source>
</evidence>
<organism evidence="14 15">
    <name type="scientific">Sporanaerobacter acetigenes DSM 13106</name>
    <dbReference type="NCBI Taxonomy" id="1123281"/>
    <lineage>
        <taxon>Bacteria</taxon>
        <taxon>Bacillati</taxon>
        <taxon>Bacillota</taxon>
        <taxon>Tissierellia</taxon>
        <taxon>Tissierellales</taxon>
        <taxon>Sporanaerobacteraceae</taxon>
        <taxon>Sporanaerobacter</taxon>
    </lineage>
</organism>
<dbReference type="Pfam" id="PF11490">
    <property type="entry name" value="DNA_pol3_a_NII"/>
    <property type="match status" value="1"/>
</dbReference>
<dbReference type="Pfam" id="PF14579">
    <property type="entry name" value="HHH_6"/>
    <property type="match status" value="1"/>
</dbReference>
<dbReference type="STRING" id="1123281.SAMN02745180_01691"/>
<evidence type="ECO:0000313" key="14">
    <source>
        <dbReference type="EMBL" id="SHH99875.1"/>
    </source>
</evidence>
<dbReference type="HAMAP" id="MF_00356">
    <property type="entry name" value="DNApol_PolC"/>
    <property type="match status" value="1"/>
</dbReference>
<dbReference type="Gene3D" id="3.20.20.140">
    <property type="entry name" value="Metal-dependent hydrolases"/>
    <property type="match status" value="2"/>
</dbReference>
<dbReference type="InterPro" id="IPR044923">
    <property type="entry name" value="PolC_middle_finger_sf"/>
</dbReference>
<dbReference type="GO" id="GO:0003677">
    <property type="term" value="F:DNA binding"/>
    <property type="evidence" value="ECO:0007669"/>
    <property type="project" value="UniProtKB-UniRule"/>
</dbReference>
<evidence type="ECO:0000256" key="4">
    <source>
        <dbReference type="ARBA" id="ARBA00022695"/>
    </source>
</evidence>
<dbReference type="CDD" id="cd04484">
    <property type="entry name" value="polC_OBF"/>
    <property type="match status" value="1"/>
</dbReference>
<feature type="domain" description="Exonuclease" evidence="12">
    <location>
        <begin position="413"/>
        <end position="578"/>
    </location>
</feature>
<dbReference type="InterPro" id="IPR013520">
    <property type="entry name" value="Ribonucl_H"/>
</dbReference>
<dbReference type="SMART" id="SM00479">
    <property type="entry name" value="EXOIII"/>
    <property type="match status" value="1"/>
</dbReference>
<evidence type="ECO:0000256" key="2">
    <source>
        <dbReference type="ARBA" id="ARBA00022490"/>
    </source>
</evidence>
<keyword evidence="8 11" id="KW-0269">Exonuclease</keyword>
<keyword evidence="7 11" id="KW-0378">Hydrolase</keyword>
<accession>A0A1M5XJ25</accession>
<dbReference type="PANTHER" id="PTHR32294:SF5">
    <property type="entry name" value="DNA POLYMERASE III POLC-TYPE"/>
    <property type="match status" value="1"/>
</dbReference>
<dbReference type="GO" id="GO:0003887">
    <property type="term" value="F:DNA-directed DNA polymerase activity"/>
    <property type="evidence" value="ECO:0007669"/>
    <property type="project" value="UniProtKB-UniRule"/>
</dbReference>
<dbReference type="SUPFAM" id="SSF53098">
    <property type="entry name" value="Ribonuclease H-like"/>
    <property type="match status" value="1"/>
</dbReference>
<comment type="subcellular location">
    <subcellularLocation>
        <location evidence="11">Cytoplasm</location>
    </subcellularLocation>
</comment>
<dbReference type="RefSeq" id="WP_072744360.1">
    <property type="nucleotide sequence ID" value="NZ_FQXR01000007.1"/>
</dbReference>
<dbReference type="NCBIfam" id="TIGR01405">
    <property type="entry name" value="polC_Gram_pos"/>
    <property type="match status" value="1"/>
</dbReference>
<dbReference type="NCBIfam" id="NF001688">
    <property type="entry name" value="PRK00448.1"/>
    <property type="match status" value="1"/>
</dbReference>
<dbReference type="InterPro" id="IPR012337">
    <property type="entry name" value="RNaseH-like_sf"/>
</dbReference>
<dbReference type="InterPro" id="IPR004805">
    <property type="entry name" value="DnaE2/DnaE/PolC"/>
</dbReference>